<evidence type="ECO:0000313" key="2">
    <source>
        <dbReference type="EMBL" id="KAK9174742.1"/>
    </source>
</evidence>
<name>A0AAP0LG79_9ROSI</name>
<gene>
    <name evidence="2" type="ORF">WN944_026746</name>
</gene>
<dbReference type="EMBL" id="JBCGBO010000025">
    <property type="protein sequence ID" value="KAK9174742.1"/>
    <property type="molecule type" value="Genomic_DNA"/>
</dbReference>
<evidence type="ECO:0000313" key="3">
    <source>
        <dbReference type="Proteomes" id="UP001428341"/>
    </source>
</evidence>
<keyword evidence="3" id="KW-1185">Reference proteome</keyword>
<dbReference type="Proteomes" id="UP001428341">
    <property type="component" value="Unassembled WGS sequence"/>
</dbReference>
<protein>
    <submittedName>
        <fullName evidence="2">Uncharacterized protein</fullName>
    </submittedName>
</protein>
<sequence>MKNPLPIVDPTVVGAESVLTMVEDLREKPSLKLAFMKQGEIESLVLLSTFFSKKSSKLEPLCAYPSSPATGWKIPLSTYLKISVHPWVKSPEREEPLEKSRRDRGLDYHGYLKEFVAGIRDHRKPIKKKQRGKNLGREALKRKSLTVPRKQDIENVIYPHNDALVITLEVVADRVARTLIDMWSSIDIIFRHALDQFTLEPILIVSNEQITNLLAKKHLVTVGLAFKMTKRGIIIRKRNVNKKVVKLVSEEHHGEDTSTEVNSIDLQQARKGNNHHDSPELI</sequence>
<reference evidence="2 3" key="1">
    <citation type="submission" date="2024-05" db="EMBL/GenBank/DDBJ databases">
        <title>Haplotype-resolved chromosome-level genome assembly of Huyou (Citrus changshanensis).</title>
        <authorList>
            <person name="Miao C."/>
            <person name="Chen W."/>
            <person name="Wu Y."/>
            <person name="Wang L."/>
            <person name="Zhao S."/>
            <person name="Grierson D."/>
            <person name="Xu C."/>
            <person name="Chen K."/>
        </authorList>
    </citation>
    <scope>NUCLEOTIDE SEQUENCE [LARGE SCALE GENOMIC DNA]</scope>
    <source>
        <strain evidence="2">01-14</strain>
        <tissue evidence="2">Leaf</tissue>
    </source>
</reference>
<proteinExistence type="predicted"/>
<feature type="region of interest" description="Disordered" evidence="1">
    <location>
        <begin position="256"/>
        <end position="282"/>
    </location>
</feature>
<organism evidence="2 3">
    <name type="scientific">Citrus x changshan-huyou</name>
    <dbReference type="NCBI Taxonomy" id="2935761"/>
    <lineage>
        <taxon>Eukaryota</taxon>
        <taxon>Viridiplantae</taxon>
        <taxon>Streptophyta</taxon>
        <taxon>Embryophyta</taxon>
        <taxon>Tracheophyta</taxon>
        <taxon>Spermatophyta</taxon>
        <taxon>Magnoliopsida</taxon>
        <taxon>eudicotyledons</taxon>
        <taxon>Gunneridae</taxon>
        <taxon>Pentapetalae</taxon>
        <taxon>rosids</taxon>
        <taxon>malvids</taxon>
        <taxon>Sapindales</taxon>
        <taxon>Rutaceae</taxon>
        <taxon>Aurantioideae</taxon>
        <taxon>Citrus</taxon>
    </lineage>
</organism>
<accession>A0AAP0LG79</accession>
<comment type="caution">
    <text evidence="2">The sequence shown here is derived from an EMBL/GenBank/DDBJ whole genome shotgun (WGS) entry which is preliminary data.</text>
</comment>
<evidence type="ECO:0000256" key="1">
    <source>
        <dbReference type="SAM" id="MobiDB-lite"/>
    </source>
</evidence>
<dbReference type="AlphaFoldDB" id="A0AAP0LG79"/>